<dbReference type="CDD" id="cd15870">
    <property type="entry name" value="R-SNARE_VAMP2"/>
    <property type="match status" value="1"/>
</dbReference>
<dbReference type="PRINTS" id="PR00219">
    <property type="entry name" value="SYNAPTOBREVN"/>
</dbReference>
<protein>
    <submittedName>
        <fullName evidence="6">VAMP3 protein</fullName>
    </submittedName>
</protein>
<feature type="compositionally biased region" description="Basic and acidic residues" evidence="4">
    <location>
        <begin position="311"/>
        <end position="320"/>
    </location>
</feature>
<dbReference type="GO" id="GO:0016192">
    <property type="term" value="P:vesicle-mediated transport"/>
    <property type="evidence" value="ECO:0007669"/>
    <property type="project" value="InterPro"/>
</dbReference>
<feature type="compositionally biased region" description="Gly residues" evidence="4">
    <location>
        <begin position="338"/>
        <end position="355"/>
    </location>
</feature>
<keyword evidence="3" id="KW-0175">Coiled coil</keyword>
<evidence type="ECO:0000256" key="1">
    <source>
        <dbReference type="ARBA" id="ARBA00008025"/>
    </source>
</evidence>
<comment type="similarity">
    <text evidence="1">Belongs to the synaptobrevin family.</text>
</comment>
<comment type="caution">
    <text evidence="6">The sequence shown here is derived from an EMBL/GenBank/DDBJ whole genome shotgun (WGS) entry which is preliminary data.</text>
</comment>
<gene>
    <name evidence="6" type="primary">Vamp3</name>
    <name evidence="6" type="ORF">GTO95_0005694</name>
</gene>
<dbReference type="PROSITE" id="PS00417">
    <property type="entry name" value="SYNAPTOBREVIN"/>
    <property type="match status" value="1"/>
</dbReference>
<dbReference type="Pfam" id="PF00957">
    <property type="entry name" value="Synaptobrevin"/>
    <property type="match status" value="1"/>
</dbReference>
<evidence type="ECO:0000313" key="6">
    <source>
        <dbReference type="EMBL" id="MBN3317198.1"/>
    </source>
</evidence>
<comment type="subcellular location">
    <subcellularLocation>
        <location evidence="2">Endomembrane system</location>
        <topology evidence="2">Single-pass type IV membrane protein</topology>
    </subcellularLocation>
</comment>
<feature type="domain" description="V-SNARE coiled-coil homology" evidence="5">
    <location>
        <begin position="19"/>
        <end position="79"/>
    </location>
</feature>
<dbReference type="SUPFAM" id="SSF58038">
    <property type="entry name" value="SNARE fusion complex"/>
    <property type="match status" value="1"/>
</dbReference>
<dbReference type="AlphaFoldDB" id="A0A8J7TAY4"/>
<feature type="non-terminal residue" evidence="6">
    <location>
        <position position="515"/>
    </location>
</feature>
<dbReference type="Proteomes" id="UP000736164">
    <property type="component" value="Unassembled WGS sequence"/>
</dbReference>
<organism evidence="6 7">
    <name type="scientific">Atractosteus spatula</name>
    <name type="common">Alligator gar</name>
    <name type="synonym">Lepisosteus spatula</name>
    <dbReference type="NCBI Taxonomy" id="7917"/>
    <lineage>
        <taxon>Eukaryota</taxon>
        <taxon>Metazoa</taxon>
        <taxon>Chordata</taxon>
        <taxon>Craniata</taxon>
        <taxon>Vertebrata</taxon>
        <taxon>Euteleostomi</taxon>
        <taxon>Actinopterygii</taxon>
        <taxon>Neopterygii</taxon>
        <taxon>Holostei</taxon>
        <taxon>Semionotiformes</taxon>
        <taxon>Lepisosteidae</taxon>
        <taxon>Atractosteus</taxon>
    </lineage>
</organism>
<dbReference type="EMBL" id="JAAWVO010033841">
    <property type="protein sequence ID" value="MBN3317198.1"/>
    <property type="molecule type" value="Genomic_DNA"/>
</dbReference>
<evidence type="ECO:0000256" key="2">
    <source>
        <dbReference type="ARBA" id="ARBA00046280"/>
    </source>
</evidence>
<accession>A0A8J7TAY4</accession>
<feature type="region of interest" description="Disordered" evidence="4">
    <location>
        <begin position="309"/>
        <end position="398"/>
    </location>
</feature>
<evidence type="ECO:0000256" key="4">
    <source>
        <dbReference type="SAM" id="MobiDB-lite"/>
    </source>
</evidence>
<feature type="compositionally biased region" description="Low complexity" evidence="4">
    <location>
        <begin position="356"/>
        <end position="370"/>
    </location>
</feature>
<evidence type="ECO:0000256" key="3">
    <source>
        <dbReference type="PROSITE-ProRule" id="PRU00290"/>
    </source>
</evidence>
<keyword evidence="7" id="KW-1185">Reference proteome</keyword>
<proteinExistence type="inferred from homology"/>
<dbReference type="InterPro" id="IPR001388">
    <property type="entry name" value="Synaptobrevin-like"/>
</dbReference>
<sequence length="515" mass="54505">MSSCLVVGPADVDAQQSLCAHAAPRVCPQVVDIMRVNVDKVLERDQKLSELDDRADALQAGASQFETSAAKLKRKYWWKNCKGSGLGHLSWLSSPARPLPLRGQPLKTHPGAGRYKLLAVGKEASVGGEIRATGNSQQWTVCETCTPVRLGPSPPSLNRVPGGRKPAAYADEERGLLCHKYACVPAVSLLKSSRPGSFPAGRQAGSCPHGESGGLRGERRWCSQCGENTPGPSQRPGAASWSLGVCGLWNWVRSAHAVRSQHGLSRGTSGVPDLDGNRAVWCGLSLGWLGFLSKKRGAWLLGGVEMPRSSLSHEAEEKEGALSSESRGVTGGDEEGEAGGAQGVGVGGGGGGGGRSRSSSSSSSEKSPGRFPHGEPAQEDMEMNSRSAADPASAGTACTDSVKRYQRPPVVMAPAPVAARQPGHTTQHNSSLIHLGQRPLEVYCRFYCMHGCGNKALLLKVTPTEMSQSCWCAGAFIFVSQKRIKLLFARGYTYMRTLGSGNSTTVSVADIYMPL</sequence>
<dbReference type="Gene3D" id="1.20.5.110">
    <property type="match status" value="1"/>
</dbReference>
<dbReference type="InterPro" id="IPR016444">
    <property type="entry name" value="Synaptobrevin/VAMP"/>
</dbReference>
<dbReference type="GO" id="GO:0016020">
    <property type="term" value="C:membrane"/>
    <property type="evidence" value="ECO:0007669"/>
    <property type="project" value="InterPro"/>
</dbReference>
<feature type="non-terminal residue" evidence="6">
    <location>
        <position position="1"/>
    </location>
</feature>
<dbReference type="PANTHER" id="PTHR45701">
    <property type="entry name" value="SYNAPTOBREVIN FAMILY MEMBER"/>
    <property type="match status" value="1"/>
</dbReference>
<evidence type="ECO:0000313" key="7">
    <source>
        <dbReference type="Proteomes" id="UP000736164"/>
    </source>
</evidence>
<dbReference type="GO" id="GO:0012505">
    <property type="term" value="C:endomembrane system"/>
    <property type="evidence" value="ECO:0007669"/>
    <property type="project" value="UniProtKB-SubCell"/>
</dbReference>
<dbReference type="InterPro" id="IPR042855">
    <property type="entry name" value="V_SNARE_CC"/>
</dbReference>
<dbReference type="PROSITE" id="PS50892">
    <property type="entry name" value="V_SNARE"/>
    <property type="match status" value="1"/>
</dbReference>
<name>A0A8J7TAY4_ATRSP</name>
<reference evidence="6" key="1">
    <citation type="journal article" date="2021" name="Cell">
        <title>Tracing the genetic footprints of vertebrate landing in non-teleost ray-finned fishes.</title>
        <authorList>
            <person name="Bi X."/>
            <person name="Wang K."/>
            <person name="Yang L."/>
            <person name="Pan H."/>
            <person name="Jiang H."/>
            <person name="Wei Q."/>
            <person name="Fang M."/>
            <person name="Yu H."/>
            <person name="Zhu C."/>
            <person name="Cai Y."/>
            <person name="He Y."/>
            <person name="Gan X."/>
            <person name="Zeng H."/>
            <person name="Yu D."/>
            <person name="Zhu Y."/>
            <person name="Jiang H."/>
            <person name="Qiu Q."/>
            <person name="Yang H."/>
            <person name="Zhang Y.E."/>
            <person name="Wang W."/>
            <person name="Zhu M."/>
            <person name="He S."/>
            <person name="Zhang G."/>
        </authorList>
    </citation>
    <scope>NUCLEOTIDE SEQUENCE</scope>
    <source>
        <strain evidence="6">Allg_001</strain>
    </source>
</reference>
<evidence type="ECO:0000259" key="5">
    <source>
        <dbReference type="PROSITE" id="PS50892"/>
    </source>
</evidence>